<dbReference type="Gene3D" id="3.40.50.80">
    <property type="entry name" value="Nucleotide-binding domain of ferredoxin-NADP reductase (FNR) module"/>
    <property type="match status" value="1"/>
</dbReference>
<dbReference type="AlphaFoldDB" id="A0A3P7QCN7"/>
<proteinExistence type="predicted"/>
<evidence type="ECO:0000313" key="1">
    <source>
        <dbReference type="EMBL" id="VDN29622.1"/>
    </source>
</evidence>
<organism evidence="1 2">
    <name type="scientific">Cylicostephanus goldi</name>
    <name type="common">Nematode worm</name>
    <dbReference type="NCBI Taxonomy" id="71465"/>
    <lineage>
        <taxon>Eukaryota</taxon>
        <taxon>Metazoa</taxon>
        <taxon>Ecdysozoa</taxon>
        <taxon>Nematoda</taxon>
        <taxon>Chromadorea</taxon>
        <taxon>Rhabditida</taxon>
        <taxon>Rhabditina</taxon>
        <taxon>Rhabditomorpha</taxon>
        <taxon>Strongyloidea</taxon>
        <taxon>Strongylidae</taxon>
        <taxon>Cylicostephanus</taxon>
    </lineage>
</organism>
<sequence length="43" mass="5265">MARDVQYTVQRIFREEGGKTEEEATKLFKDLERQRRYQADVWS</sequence>
<evidence type="ECO:0000313" key="2">
    <source>
        <dbReference type="Proteomes" id="UP000271889"/>
    </source>
</evidence>
<name>A0A3P7QCN7_CYLGO</name>
<reference evidence="1 2" key="1">
    <citation type="submission" date="2018-11" db="EMBL/GenBank/DDBJ databases">
        <authorList>
            <consortium name="Pathogen Informatics"/>
        </authorList>
    </citation>
    <scope>NUCLEOTIDE SEQUENCE [LARGE SCALE GENOMIC DNA]</scope>
</reference>
<protein>
    <submittedName>
        <fullName evidence="1">Uncharacterized protein</fullName>
    </submittedName>
</protein>
<dbReference type="Proteomes" id="UP000271889">
    <property type="component" value="Unassembled WGS sequence"/>
</dbReference>
<gene>
    <name evidence="1" type="ORF">CGOC_LOCUS11310</name>
</gene>
<dbReference type="EMBL" id="UYRV01115702">
    <property type="protein sequence ID" value="VDN29622.1"/>
    <property type="molecule type" value="Genomic_DNA"/>
</dbReference>
<keyword evidence="2" id="KW-1185">Reference proteome</keyword>
<accession>A0A3P7QCN7</accession>
<dbReference type="InterPro" id="IPR039261">
    <property type="entry name" value="FNR_nucleotide-bd"/>
</dbReference>
<dbReference type="SUPFAM" id="SSF52343">
    <property type="entry name" value="Ferredoxin reductase-like, C-terminal NADP-linked domain"/>
    <property type="match status" value="1"/>
</dbReference>